<comment type="caution">
    <text evidence="2">The sequence shown here is derived from an EMBL/GenBank/DDBJ whole genome shotgun (WGS) entry which is preliminary data.</text>
</comment>
<dbReference type="Proteomes" id="UP000499080">
    <property type="component" value="Unassembled WGS sequence"/>
</dbReference>
<feature type="compositionally biased region" description="Polar residues" evidence="1">
    <location>
        <begin position="103"/>
        <end position="114"/>
    </location>
</feature>
<gene>
    <name evidence="2" type="ORF">AVEN_44539_1</name>
</gene>
<keyword evidence="3" id="KW-1185">Reference proteome</keyword>
<evidence type="ECO:0000256" key="1">
    <source>
        <dbReference type="SAM" id="MobiDB-lite"/>
    </source>
</evidence>
<evidence type="ECO:0000313" key="2">
    <source>
        <dbReference type="EMBL" id="GBM37610.1"/>
    </source>
</evidence>
<feature type="region of interest" description="Disordered" evidence="1">
    <location>
        <begin position="103"/>
        <end position="124"/>
    </location>
</feature>
<sequence>MNWTLPAWVVVYPSLKTHGNGLWLARLIGKIFFKLEKILYANLIDIIGKCVLSQFPDSNFSLQQSCSASWTRHERKLETSYCKRVSHHKSKLPQGYCVKPEYSDSNLRHPTSSPDALATQPAEL</sequence>
<organism evidence="2 3">
    <name type="scientific">Araneus ventricosus</name>
    <name type="common">Orbweaver spider</name>
    <name type="synonym">Epeira ventricosa</name>
    <dbReference type="NCBI Taxonomy" id="182803"/>
    <lineage>
        <taxon>Eukaryota</taxon>
        <taxon>Metazoa</taxon>
        <taxon>Ecdysozoa</taxon>
        <taxon>Arthropoda</taxon>
        <taxon>Chelicerata</taxon>
        <taxon>Arachnida</taxon>
        <taxon>Araneae</taxon>
        <taxon>Araneomorphae</taxon>
        <taxon>Entelegynae</taxon>
        <taxon>Araneoidea</taxon>
        <taxon>Araneidae</taxon>
        <taxon>Araneus</taxon>
    </lineage>
</organism>
<reference evidence="2 3" key="1">
    <citation type="journal article" date="2019" name="Sci. Rep.">
        <title>Orb-weaving spider Araneus ventricosus genome elucidates the spidroin gene catalogue.</title>
        <authorList>
            <person name="Kono N."/>
            <person name="Nakamura H."/>
            <person name="Ohtoshi R."/>
            <person name="Moran D.A.P."/>
            <person name="Shinohara A."/>
            <person name="Yoshida Y."/>
            <person name="Fujiwara M."/>
            <person name="Mori M."/>
            <person name="Tomita M."/>
            <person name="Arakawa K."/>
        </authorList>
    </citation>
    <scope>NUCLEOTIDE SEQUENCE [LARGE SCALE GENOMIC DNA]</scope>
</reference>
<evidence type="ECO:0000313" key="3">
    <source>
        <dbReference type="Proteomes" id="UP000499080"/>
    </source>
</evidence>
<accession>A0A4Y2F7X1</accession>
<protein>
    <submittedName>
        <fullName evidence="2">Uncharacterized protein</fullName>
    </submittedName>
</protein>
<proteinExistence type="predicted"/>
<dbReference type="AlphaFoldDB" id="A0A4Y2F7X1"/>
<name>A0A4Y2F7X1_ARAVE</name>
<dbReference type="EMBL" id="BGPR01000845">
    <property type="protein sequence ID" value="GBM37610.1"/>
    <property type="molecule type" value="Genomic_DNA"/>
</dbReference>